<sequence length="1003" mass="112297">MTDVTEPDQPNDPAETKRASQHLLVPGQELAHRFKIVKLLGRGGQASVYQAFDTVLEEECAVKLLAADAPVTAESIEQLRNEVILARQLQHPNIVRVHEFYATDDFVFFTMSLIEGKSLQEVLEQPLSAEQCLGWFKALVSALQSCHENGIIHGDIKPANIVVTDDNEVKIVDFGIGTTTTDAITHHFSEGYTAPEVARSHVPTTAGDRYALGKVLEQLLAAITPKSWQNVTVKRRALQQLAAALQADEPERRPSLATCLATLEPQSPRRFIMPAALLLLIAAVIGFWLWRAAPPAVDATTAPDAPIATLGIYSNEDYVAIAQLVHLTLQTEPDLYSIEPSTIQRLVERLGIQPERAERERSRLAQITEADYLLTLSNKTVGTASQLHALLTVYPGEQVLMSSTYTVSDQTAQQLATQVSSQVKDYLLTAERSSSTTTSTSELALLEQLQAARSQDDPDALYAQLKSIVDADVSGYWKLQARAELAQLDQQFEAAAEILDELLVRYPQRADIAAQRAQVASQLGHLETAREYYQKALALDPQQPYWWFELARLKIIQGETQSALQQELTQALIIFGQRESDEGQGLVLNAFGVGHLRLAQYQQALRYFSQALEYRSAEKYPQDRITTLGNYATVAAILRDFAAADAALKEATTLAKAQDDPLAVAHIENERGLLNEEQGFYQQALVHYKRALDLRLREGSPYVQSQSINNVAFINFLLGDYSLAEVYWRQALQIVTELNETSTLHSIQVSLAHLLGLQGQFRQAEQLLAELFTAADISPEASMAAHIQASRLNFAQSRMAAAAESIDEAIRIADEIGDTRGLTESLLWEAEIAFHLHQTQALENNLERLSKLSESFNREQALTFHWLQEMLRYRLTQNNDFTTLADTVLAQNWSQLLEAKILTEVAFYGDFSSSHPIWQRLDELNNETIYASHLLYLAAQDTPTAQQQLQSRLQRFPDYWRNFELYRVLSSDSAKQHAQEALEQLLDKMNEAQREAYQRFAQL</sequence>
<name>A0AAW7QYR9_9GAMM</name>
<dbReference type="AlphaFoldDB" id="A0AAW7QYR9"/>
<evidence type="ECO:0000256" key="4">
    <source>
        <dbReference type="ARBA" id="ARBA00022741"/>
    </source>
</evidence>
<evidence type="ECO:0000313" key="13">
    <source>
        <dbReference type="EMBL" id="MDN7125302.1"/>
    </source>
</evidence>
<dbReference type="SUPFAM" id="SSF48452">
    <property type="entry name" value="TPR-like"/>
    <property type="match status" value="2"/>
</dbReference>
<dbReference type="EC" id="2.7.11.1" evidence="1"/>
<accession>A0AAW7QYR9</accession>
<evidence type="ECO:0000256" key="5">
    <source>
        <dbReference type="ARBA" id="ARBA00022777"/>
    </source>
</evidence>
<dbReference type="InterPro" id="IPR011990">
    <property type="entry name" value="TPR-like_helical_dom_sf"/>
</dbReference>
<comment type="catalytic activity">
    <reaction evidence="7">
        <text>L-threonyl-[protein] + ATP = O-phospho-L-threonyl-[protein] + ADP + H(+)</text>
        <dbReference type="Rhea" id="RHEA:46608"/>
        <dbReference type="Rhea" id="RHEA-COMP:11060"/>
        <dbReference type="Rhea" id="RHEA-COMP:11605"/>
        <dbReference type="ChEBI" id="CHEBI:15378"/>
        <dbReference type="ChEBI" id="CHEBI:30013"/>
        <dbReference type="ChEBI" id="CHEBI:30616"/>
        <dbReference type="ChEBI" id="CHEBI:61977"/>
        <dbReference type="ChEBI" id="CHEBI:456216"/>
        <dbReference type="EC" id="2.7.11.1"/>
    </reaction>
</comment>
<feature type="repeat" description="TPR" evidence="9">
    <location>
        <begin position="510"/>
        <end position="543"/>
    </location>
</feature>
<dbReference type="PANTHER" id="PTHR43895">
    <property type="entry name" value="CALCIUM/CALMODULIN-DEPENDENT PROTEIN KINASE KINASE-RELATED"/>
    <property type="match status" value="1"/>
</dbReference>
<dbReference type="PROSITE" id="PS00108">
    <property type="entry name" value="PROTEIN_KINASE_ST"/>
    <property type="match status" value="1"/>
</dbReference>
<dbReference type="Gene3D" id="1.25.40.10">
    <property type="entry name" value="Tetratricopeptide repeat domain"/>
    <property type="match status" value="3"/>
</dbReference>
<dbReference type="InterPro" id="IPR000719">
    <property type="entry name" value="Prot_kinase_dom"/>
</dbReference>
<evidence type="ECO:0000256" key="3">
    <source>
        <dbReference type="ARBA" id="ARBA00022679"/>
    </source>
</evidence>
<dbReference type="PROSITE" id="PS50005">
    <property type="entry name" value="TPR"/>
    <property type="match status" value="2"/>
</dbReference>
<gene>
    <name evidence="13" type="ORF">J6I90_10455</name>
    <name evidence="14" type="ORF">J6I92_09275</name>
</gene>
<dbReference type="RefSeq" id="WP_301774941.1">
    <property type="nucleotide sequence ID" value="NZ_JAGGJB010000006.1"/>
</dbReference>
<dbReference type="SMART" id="SM00028">
    <property type="entry name" value="TPR"/>
    <property type="match status" value="4"/>
</dbReference>
<keyword evidence="15" id="KW-1185">Reference proteome</keyword>
<evidence type="ECO:0000313" key="16">
    <source>
        <dbReference type="Proteomes" id="UP001169492"/>
    </source>
</evidence>
<keyword evidence="10" id="KW-0175">Coiled coil</keyword>
<feature type="repeat" description="TPR" evidence="9">
    <location>
        <begin position="585"/>
        <end position="618"/>
    </location>
</feature>
<dbReference type="Proteomes" id="UP001169491">
    <property type="component" value="Unassembled WGS sequence"/>
</dbReference>
<dbReference type="CDD" id="cd14014">
    <property type="entry name" value="STKc_PknB_like"/>
    <property type="match status" value="1"/>
</dbReference>
<dbReference type="EMBL" id="JAGGJC010000004">
    <property type="protein sequence ID" value="MDN7130061.1"/>
    <property type="molecule type" value="Genomic_DNA"/>
</dbReference>
<dbReference type="Gene3D" id="1.10.510.10">
    <property type="entry name" value="Transferase(Phosphotransferase) domain 1"/>
    <property type="match status" value="1"/>
</dbReference>
<evidence type="ECO:0000256" key="1">
    <source>
        <dbReference type="ARBA" id="ARBA00012513"/>
    </source>
</evidence>
<dbReference type="Proteomes" id="UP001169492">
    <property type="component" value="Unassembled WGS sequence"/>
</dbReference>
<dbReference type="InterPro" id="IPR008271">
    <property type="entry name" value="Ser/Thr_kinase_AS"/>
</dbReference>
<organism evidence="13 16">
    <name type="scientific">Pseudidiomarina terrestris</name>
    <dbReference type="NCBI Taxonomy" id="2820060"/>
    <lineage>
        <taxon>Bacteria</taxon>
        <taxon>Pseudomonadati</taxon>
        <taxon>Pseudomonadota</taxon>
        <taxon>Gammaproteobacteria</taxon>
        <taxon>Alteromonadales</taxon>
        <taxon>Idiomarinaceae</taxon>
        <taxon>Pseudidiomarina</taxon>
    </lineage>
</organism>
<dbReference type="Gene3D" id="3.30.200.20">
    <property type="entry name" value="Phosphorylase Kinase, domain 1"/>
    <property type="match status" value="1"/>
</dbReference>
<evidence type="ECO:0000313" key="14">
    <source>
        <dbReference type="EMBL" id="MDN7130061.1"/>
    </source>
</evidence>
<keyword evidence="6" id="KW-0067">ATP-binding</keyword>
<evidence type="ECO:0000256" key="2">
    <source>
        <dbReference type="ARBA" id="ARBA00022527"/>
    </source>
</evidence>
<evidence type="ECO:0000256" key="10">
    <source>
        <dbReference type="SAM" id="Coils"/>
    </source>
</evidence>
<dbReference type="EMBL" id="JAGGJB010000006">
    <property type="protein sequence ID" value="MDN7125302.1"/>
    <property type="molecule type" value="Genomic_DNA"/>
</dbReference>
<evidence type="ECO:0000256" key="7">
    <source>
        <dbReference type="ARBA" id="ARBA00047899"/>
    </source>
</evidence>
<evidence type="ECO:0000256" key="9">
    <source>
        <dbReference type="PROSITE-ProRule" id="PRU00339"/>
    </source>
</evidence>
<dbReference type="Pfam" id="PF13428">
    <property type="entry name" value="TPR_14"/>
    <property type="match status" value="1"/>
</dbReference>
<feature type="coiled-coil region" evidence="10">
    <location>
        <begin position="478"/>
        <end position="505"/>
    </location>
</feature>
<comment type="catalytic activity">
    <reaction evidence="8">
        <text>L-seryl-[protein] + ATP = O-phospho-L-seryl-[protein] + ADP + H(+)</text>
        <dbReference type="Rhea" id="RHEA:17989"/>
        <dbReference type="Rhea" id="RHEA-COMP:9863"/>
        <dbReference type="Rhea" id="RHEA-COMP:11604"/>
        <dbReference type="ChEBI" id="CHEBI:15378"/>
        <dbReference type="ChEBI" id="CHEBI:29999"/>
        <dbReference type="ChEBI" id="CHEBI:30616"/>
        <dbReference type="ChEBI" id="CHEBI:83421"/>
        <dbReference type="ChEBI" id="CHEBI:456216"/>
        <dbReference type="EC" id="2.7.11.1"/>
    </reaction>
</comment>
<keyword evidence="5 13" id="KW-0418">Kinase</keyword>
<dbReference type="Pfam" id="PF00069">
    <property type="entry name" value="Pkinase"/>
    <property type="match status" value="1"/>
</dbReference>
<dbReference type="GO" id="GO:0005524">
    <property type="term" value="F:ATP binding"/>
    <property type="evidence" value="ECO:0007669"/>
    <property type="project" value="UniProtKB-KW"/>
</dbReference>
<dbReference type="PROSITE" id="PS50011">
    <property type="entry name" value="PROTEIN_KINASE_DOM"/>
    <property type="match status" value="1"/>
</dbReference>
<dbReference type="SUPFAM" id="SSF56112">
    <property type="entry name" value="Protein kinase-like (PK-like)"/>
    <property type="match status" value="1"/>
</dbReference>
<evidence type="ECO:0000256" key="11">
    <source>
        <dbReference type="SAM" id="MobiDB-lite"/>
    </source>
</evidence>
<evidence type="ECO:0000256" key="6">
    <source>
        <dbReference type="ARBA" id="ARBA00022840"/>
    </source>
</evidence>
<feature type="domain" description="Protein kinase" evidence="12">
    <location>
        <begin position="34"/>
        <end position="373"/>
    </location>
</feature>
<dbReference type="InterPro" id="IPR019734">
    <property type="entry name" value="TPR_rpt"/>
</dbReference>
<keyword evidence="2" id="KW-0723">Serine/threonine-protein kinase</keyword>
<feature type="region of interest" description="Disordered" evidence="11">
    <location>
        <begin position="1"/>
        <end position="21"/>
    </location>
</feature>
<keyword evidence="4" id="KW-0547">Nucleotide-binding</keyword>
<dbReference type="PANTHER" id="PTHR43895:SF32">
    <property type="entry name" value="SERINE_THREONINE-PROTEIN KINASE CHK1"/>
    <property type="match status" value="1"/>
</dbReference>
<dbReference type="SMART" id="SM00220">
    <property type="entry name" value="S_TKc"/>
    <property type="match status" value="1"/>
</dbReference>
<comment type="caution">
    <text evidence="13">The sequence shown here is derived from an EMBL/GenBank/DDBJ whole genome shotgun (WGS) entry which is preliminary data.</text>
</comment>
<dbReference type="Pfam" id="PF12862">
    <property type="entry name" value="ANAPC5"/>
    <property type="match status" value="3"/>
</dbReference>
<evidence type="ECO:0000313" key="15">
    <source>
        <dbReference type="Proteomes" id="UP001169491"/>
    </source>
</evidence>
<evidence type="ECO:0000259" key="12">
    <source>
        <dbReference type="PROSITE" id="PS50011"/>
    </source>
</evidence>
<keyword evidence="3" id="KW-0808">Transferase</keyword>
<dbReference type="InterPro" id="IPR011009">
    <property type="entry name" value="Kinase-like_dom_sf"/>
</dbReference>
<dbReference type="GO" id="GO:0007165">
    <property type="term" value="P:signal transduction"/>
    <property type="evidence" value="ECO:0007669"/>
    <property type="project" value="TreeGrafter"/>
</dbReference>
<reference evidence="15 16" key="1">
    <citation type="submission" date="2021-03" db="EMBL/GenBank/DDBJ databases">
        <title>Pseudidiomarina terrestris, a new bacterium isolated from saline soil.</title>
        <authorList>
            <person name="Galisteo C."/>
            <person name="De La Haba R."/>
            <person name="Sanchez-Porro C."/>
            <person name="Ventosa A."/>
        </authorList>
    </citation>
    <scope>NUCLEOTIDE SEQUENCE [LARGE SCALE GENOMIC DNA]</scope>
    <source>
        <strain evidence="13 16">1APP75-32.1</strain>
        <strain evidence="15">1APR75-15</strain>
        <strain evidence="14">1ASR75-15</strain>
    </source>
</reference>
<dbReference type="GO" id="GO:0004674">
    <property type="term" value="F:protein serine/threonine kinase activity"/>
    <property type="evidence" value="ECO:0007669"/>
    <property type="project" value="UniProtKB-KW"/>
</dbReference>
<keyword evidence="9" id="KW-0802">TPR repeat</keyword>
<proteinExistence type="predicted"/>
<dbReference type="InterPro" id="IPR026000">
    <property type="entry name" value="Apc5_dom"/>
</dbReference>
<protein>
    <recommendedName>
        <fullName evidence="1">non-specific serine/threonine protein kinase</fullName>
        <ecNumber evidence="1">2.7.11.1</ecNumber>
    </recommendedName>
</protein>
<evidence type="ECO:0000256" key="8">
    <source>
        <dbReference type="ARBA" id="ARBA00048679"/>
    </source>
</evidence>